<protein>
    <submittedName>
        <fullName evidence="2">Unnamed protein product</fullName>
    </submittedName>
</protein>
<name>A0A9W6T9F9_CANBO</name>
<dbReference type="Proteomes" id="UP001165120">
    <property type="component" value="Unassembled WGS sequence"/>
</dbReference>
<organism evidence="2 3">
    <name type="scientific">Candida boidinii</name>
    <name type="common">Yeast</name>
    <dbReference type="NCBI Taxonomy" id="5477"/>
    <lineage>
        <taxon>Eukaryota</taxon>
        <taxon>Fungi</taxon>
        <taxon>Dikarya</taxon>
        <taxon>Ascomycota</taxon>
        <taxon>Saccharomycotina</taxon>
        <taxon>Pichiomycetes</taxon>
        <taxon>Pichiales</taxon>
        <taxon>Pichiaceae</taxon>
        <taxon>Ogataea</taxon>
        <taxon>Ogataea/Candida clade</taxon>
    </lineage>
</organism>
<reference evidence="2" key="1">
    <citation type="submission" date="2023-04" db="EMBL/GenBank/DDBJ databases">
        <title>Candida boidinii NBRC 10035.</title>
        <authorList>
            <person name="Ichikawa N."/>
            <person name="Sato H."/>
            <person name="Tonouchi N."/>
        </authorList>
    </citation>
    <scope>NUCLEOTIDE SEQUENCE</scope>
    <source>
        <strain evidence="2">NBRC 10035</strain>
    </source>
</reference>
<dbReference type="AlphaFoldDB" id="A0A9W6T9F9"/>
<feature type="compositionally biased region" description="Low complexity" evidence="1">
    <location>
        <begin position="41"/>
        <end position="88"/>
    </location>
</feature>
<comment type="caution">
    <text evidence="2">The sequence shown here is derived from an EMBL/GenBank/DDBJ whole genome shotgun (WGS) entry which is preliminary data.</text>
</comment>
<feature type="compositionally biased region" description="Basic and acidic residues" evidence="1">
    <location>
        <begin position="1"/>
        <end position="15"/>
    </location>
</feature>
<evidence type="ECO:0000313" key="3">
    <source>
        <dbReference type="Proteomes" id="UP001165120"/>
    </source>
</evidence>
<gene>
    <name evidence="2" type="ORF">Cboi02_000688900</name>
</gene>
<proteinExistence type="predicted"/>
<feature type="region of interest" description="Disordered" evidence="1">
    <location>
        <begin position="35"/>
        <end position="88"/>
    </location>
</feature>
<keyword evidence="3" id="KW-1185">Reference proteome</keyword>
<feature type="region of interest" description="Disordered" evidence="1">
    <location>
        <begin position="1"/>
        <end position="22"/>
    </location>
</feature>
<dbReference type="EMBL" id="BSXN01005835">
    <property type="protein sequence ID" value="GME83303.1"/>
    <property type="molecule type" value="Genomic_DNA"/>
</dbReference>
<evidence type="ECO:0000313" key="2">
    <source>
        <dbReference type="EMBL" id="GME83303.1"/>
    </source>
</evidence>
<sequence>MQDEVKSTEIKRDEPSINGINSVASSTTSLFGYFNKGGSRSNSTTNLNNHNHNHNPNQNQIQSLNNSRSNSRSNSLANSRTNSSSSITALSGRVGKVAPLTSMNHNSFIQKSLKSNSISGNSTSGNSTDPQLSLAHQNAFLYSSNNNLNNGLHTTSPTAATT</sequence>
<accession>A0A9W6T9F9</accession>
<evidence type="ECO:0000256" key="1">
    <source>
        <dbReference type="SAM" id="MobiDB-lite"/>
    </source>
</evidence>